<proteinExistence type="predicted"/>
<dbReference type="Proteomes" id="UP000887566">
    <property type="component" value="Unplaced"/>
</dbReference>
<sequence length="326" mass="34847">MSLAGKIALVTGASRGIGRGIALQLGEAGATVYVTGRKPAASLSASQSDLPTLLKTADEVTERGGKGIAVYCDHADPDDIKQLFERIASETQGVLDILVNNAYSGVTAITESQGKKFWETEPLIWDEINNVGLRNHYICAVYASRLMVARGKGLIITISSAGGLRYLFNVAYGVGKAANDRMAADMAHELYKYGVTAISLWPGAVRTELITKFVDSGKFGSGSGKGEMSAATVKNMFENGETIEYSGKAVVALATDSNVLDKTGRVLITGDLGREYGFLDIDGRSPPTIRSVKAALQFASYHRLASWIPEWVRVPGWMITASVSKL</sequence>
<reference evidence="2" key="1">
    <citation type="submission" date="2022-11" db="UniProtKB">
        <authorList>
            <consortium name="WormBaseParasite"/>
        </authorList>
    </citation>
    <scope>IDENTIFICATION</scope>
</reference>
<name>A0A914WP64_9BILA</name>
<dbReference type="Pfam" id="PF00106">
    <property type="entry name" value="adh_short"/>
    <property type="match status" value="1"/>
</dbReference>
<protein>
    <submittedName>
        <fullName evidence="2">Dehydrogenase/reductase SDR family member 1</fullName>
    </submittedName>
</protein>
<dbReference type="SUPFAM" id="SSF51735">
    <property type="entry name" value="NAD(P)-binding Rossmann-fold domains"/>
    <property type="match status" value="1"/>
</dbReference>
<evidence type="ECO:0000313" key="1">
    <source>
        <dbReference type="Proteomes" id="UP000887566"/>
    </source>
</evidence>
<accession>A0A914WP64</accession>
<dbReference type="AlphaFoldDB" id="A0A914WP64"/>
<dbReference type="PRINTS" id="PR00081">
    <property type="entry name" value="GDHRDH"/>
</dbReference>
<keyword evidence="1" id="KW-1185">Reference proteome</keyword>
<organism evidence="1 2">
    <name type="scientific">Plectus sambesii</name>
    <dbReference type="NCBI Taxonomy" id="2011161"/>
    <lineage>
        <taxon>Eukaryota</taxon>
        <taxon>Metazoa</taxon>
        <taxon>Ecdysozoa</taxon>
        <taxon>Nematoda</taxon>
        <taxon>Chromadorea</taxon>
        <taxon>Plectida</taxon>
        <taxon>Plectina</taxon>
        <taxon>Plectoidea</taxon>
        <taxon>Plectidae</taxon>
        <taxon>Plectus</taxon>
    </lineage>
</organism>
<dbReference type="PANTHER" id="PTHR44147">
    <property type="entry name" value="DEHYDROGENASE/REDUCTASE SDR FAMILY MEMBER 1"/>
    <property type="match status" value="1"/>
</dbReference>
<dbReference type="WBParaSite" id="PSAMB.scaffold4750size13652.g25066.t1">
    <property type="protein sequence ID" value="PSAMB.scaffold4750size13652.g25066.t1"/>
    <property type="gene ID" value="PSAMB.scaffold4750size13652.g25066"/>
</dbReference>
<dbReference type="PANTHER" id="PTHR44147:SF2">
    <property type="entry name" value="DEHYDROGENASE_REDUCTASE SDR FAMILY MEMBER 1"/>
    <property type="match status" value="1"/>
</dbReference>
<dbReference type="InterPro" id="IPR036291">
    <property type="entry name" value="NAD(P)-bd_dom_sf"/>
</dbReference>
<dbReference type="CDD" id="cd09763">
    <property type="entry name" value="DHRS1-like_SDR_c"/>
    <property type="match status" value="1"/>
</dbReference>
<dbReference type="InterPro" id="IPR002347">
    <property type="entry name" value="SDR_fam"/>
</dbReference>
<evidence type="ECO:0000313" key="2">
    <source>
        <dbReference type="WBParaSite" id="PSAMB.scaffold4750size13652.g25066.t1"/>
    </source>
</evidence>
<dbReference type="Gene3D" id="3.40.50.720">
    <property type="entry name" value="NAD(P)-binding Rossmann-like Domain"/>
    <property type="match status" value="1"/>
</dbReference>